<dbReference type="InterPro" id="IPR001608">
    <property type="entry name" value="Ala_racemase_N"/>
</dbReference>
<evidence type="ECO:0000259" key="3">
    <source>
        <dbReference type="Pfam" id="PF01168"/>
    </source>
</evidence>
<gene>
    <name evidence="4" type="ORF">NCTC5664_02368</name>
</gene>
<comment type="similarity">
    <text evidence="2">Belongs to the pyridoxal phosphate-binding protein YggS/PROSC family.</text>
</comment>
<accession>A0A380DYU3</accession>
<keyword evidence="1" id="KW-0663">Pyridoxal phosphate</keyword>
<dbReference type="PANTHER" id="PTHR10146">
    <property type="entry name" value="PROLINE SYNTHETASE CO-TRANSCRIBED BACTERIAL HOMOLOG PROTEIN"/>
    <property type="match status" value="1"/>
</dbReference>
<protein>
    <submittedName>
        <fullName evidence="4">Protein YlmE</fullName>
    </submittedName>
</protein>
<reference evidence="4 5" key="1">
    <citation type="submission" date="2018-06" db="EMBL/GenBank/DDBJ databases">
        <authorList>
            <consortium name="Pathogen Informatics"/>
            <person name="Doyle S."/>
        </authorList>
    </citation>
    <scope>NUCLEOTIDE SEQUENCE [LARGE SCALE GENOMIC DNA]</scope>
    <source>
        <strain evidence="4 5">NCTC5664</strain>
    </source>
</reference>
<evidence type="ECO:0000256" key="2">
    <source>
        <dbReference type="RuleBase" id="RU004514"/>
    </source>
</evidence>
<dbReference type="InterPro" id="IPR029066">
    <property type="entry name" value="PLP-binding_barrel"/>
</dbReference>
<evidence type="ECO:0000256" key="1">
    <source>
        <dbReference type="ARBA" id="ARBA00022898"/>
    </source>
</evidence>
<proteinExistence type="inferred from homology"/>
<sequence>MSLAKEINKRAKHKIKCFLQVNVSGEGSKHGIALEDVDQFIDDLKKYDKIEIVGLMTMAPLTDDEAYIRSLFKQLRLKKEEIQRLN</sequence>
<evidence type="ECO:0000313" key="5">
    <source>
        <dbReference type="Proteomes" id="UP000254502"/>
    </source>
</evidence>
<dbReference type="InterPro" id="IPR011078">
    <property type="entry name" value="PyrdxlP_homeostasis"/>
</dbReference>
<dbReference type="AlphaFoldDB" id="A0A380DYU3"/>
<dbReference type="GO" id="GO:0030170">
    <property type="term" value="F:pyridoxal phosphate binding"/>
    <property type="evidence" value="ECO:0007669"/>
    <property type="project" value="InterPro"/>
</dbReference>
<dbReference type="PANTHER" id="PTHR10146:SF14">
    <property type="entry name" value="PYRIDOXAL PHOSPHATE HOMEOSTASIS PROTEIN"/>
    <property type="match status" value="1"/>
</dbReference>
<feature type="domain" description="Alanine racemase N-terminal" evidence="3">
    <location>
        <begin position="5"/>
        <end position="76"/>
    </location>
</feature>
<dbReference type="EMBL" id="UHAQ01000003">
    <property type="protein sequence ID" value="SUK82601.1"/>
    <property type="molecule type" value="Genomic_DNA"/>
</dbReference>
<name>A0A380DYU3_STAAU</name>
<dbReference type="Pfam" id="PF01168">
    <property type="entry name" value="Ala_racemase_N"/>
    <property type="match status" value="1"/>
</dbReference>
<dbReference type="Proteomes" id="UP000254502">
    <property type="component" value="Unassembled WGS sequence"/>
</dbReference>
<dbReference type="Gene3D" id="3.20.20.10">
    <property type="entry name" value="Alanine racemase"/>
    <property type="match status" value="1"/>
</dbReference>
<evidence type="ECO:0000313" key="4">
    <source>
        <dbReference type="EMBL" id="SUK82601.1"/>
    </source>
</evidence>
<organism evidence="4 5">
    <name type="scientific">Staphylococcus aureus</name>
    <dbReference type="NCBI Taxonomy" id="1280"/>
    <lineage>
        <taxon>Bacteria</taxon>
        <taxon>Bacillati</taxon>
        <taxon>Bacillota</taxon>
        <taxon>Bacilli</taxon>
        <taxon>Bacillales</taxon>
        <taxon>Staphylococcaceae</taxon>
        <taxon>Staphylococcus</taxon>
    </lineage>
</organism>
<dbReference type="SUPFAM" id="SSF51419">
    <property type="entry name" value="PLP-binding barrel"/>
    <property type="match status" value="1"/>
</dbReference>